<evidence type="ECO:0000313" key="1">
    <source>
        <dbReference type="EMBL" id="GIH41792.1"/>
    </source>
</evidence>
<sequence length="98" mass="10140">MAGVPEPSMTFCAEEVSAGFPAGKVSVGFLPASPVTLIPEAAACWPGLALGALFCAVPQAAASNNGIAATTAVRRRMWESSDRQRVRVTLPEPAVRTV</sequence>
<comment type="caution">
    <text evidence="1">The sequence shown here is derived from an EMBL/GenBank/DDBJ whole genome shotgun (WGS) entry which is preliminary data.</text>
</comment>
<dbReference type="Proteomes" id="UP000603904">
    <property type="component" value="Unassembled WGS sequence"/>
</dbReference>
<protein>
    <submittedName>
        <fullName evidence="1">Uncharacterized protein</fullName>
    </submittedName>
</protein>
<reference evidence="1 2" key="1">
    <citation type="submission" date="2021-01" db="EMBL/GenBank/DDBJ databases">
        <title>Whole genome shotgun sequence of Microbispora corallina NBRC 16416.</title>
        <authorList>
            <person name="Komaki H."/>
            <person name="Tamura T."/>
        </authorList>
    </citation>
    <scope>NUCLEOTIDE SEQUENCE [LARGE SCALE GENOMIC DNA]</scope>
    <source>
        <strain evidence="1 2">NBRC 16416</strain>
    </source>
</reference>
<organism evidence="1 2">
    <name type="scientific">Microbispora corallina</name>
    <dbReference type="NCBI Taxonomy" id="83302"/>
    <lineage>
        <taxon>Bacteria</taxon>
        <taxon>Bacillati</taxon>
        <taxon>Actinomycetota</taxon>
        <taxon>Actinomycetes</taxon>
        <taxon>Streptosporangiales</taxon>
        <taxon>Streptosporangiaceae</taxon>
        <taxon>Microbispora</taxon>
    </lineage>
</organism>
<accession>A0ABQ4G3Z8</accession>
<proteinExistence type="predicted"/>
<evidence type="ECO:0000313" key="2">
    <source>
        <dbReference type="Proteomes" id="UP000603904"/>
    </source>
</evidence>
<gene>
    <name evidence="1" type="ORF">Mco01_47920</name>
</gene>
<keyword evidence="2" id="KW-1185">Reference proteome</keyword>
<dbReference type="EMBL" id="BOOC01000025">
    <property type="protein sequence ID" value="GIH41792.1"/>
    <property type="molecule type" value="Genomic_DNA"/>
</dbReference>
<name>A0ABQ4G3Z8_9ACTN</name>